<dbReference type="InterPro" id="IPR041577">
    <property type="entry name" value="RT_RNaseH_2"/>
</dbReference>
<feature type="domain" description="Reverse transcriptase" evidence="1">
    <location>
        <begin position="22"/>
        <end position="124"/>
    </location>
</feature>
<dbReference type="OMA" id="QSYSTHE"/>
<evidence type="ECO:0000259" key="2">
    <source>
        <dbReference type="Pfam" id="PF17919"/>
    </source>
</evidence>
<organism evidence="3 4">
    <name type="scientific">Cannabis sativa</name>
    <name type="common">Hemp</name>
    <name type="synonym">Marijuana</name>
    <dbReference type="NCBI Taxonomy" id="3483"/>
    <lineage>
        <taxon>Eukaryota</taxon>
        <taxon>Viridiplantae</taxon>
        <taxon>Streptophyta</taxon>
        <taxon>Embryophyta</taxon>
        <taxon>Tracheophyta</taxon>
        <taxon>Spermatophyta</taxon>
        <taxon>Magnoliopsida</taxon>
        <taxon>eudicotyledons</taxon>
        <taxon>Gunneridae</taxon>
        <taxon>Pentapetalae</taxon>
        <taxon>rosids</taxon>
        <taxon>fabids</taxon>
        <taxon>Rosales</taxon>
        <taxon>Cannabaceae</taxon>
        <taxon>Cannabis</taxon>
    </lineage>
</organism>
<dbReference type="InterPro" id="IPR000477">
    <property type="entry name" value="RT_dom"/>
</dbReference>
<dbReference type="Pfam" id="PF17919">
    <property type="entry name" value="RT_RNaseH_2"/>
    <property type="match status" value="1"/>
</dbReference>
<name>A0A803PU52_CANSA</name>
<reference evidence="3" key="2">
    <citation type="submission" date="2021-03" db="UniProtKB">
        <authorList>
            <consortium name="EnsemblPlants"/>
        </authorList>
    </citation>
    <scope>IDENTIFICATION</scope>
</reference>
<feature type="domain" description="Reverse transcriptase/retrotransposon-derived protein RNase H-like" evidence="2">
    <location>
        <begin position="126"/>
        <end position="206"/>
    </location>
</feature>
<dbReference type="PANTHER" id="PTHR24559">
    <property type="entry name" value="TRANSPOSON TY3-I GAG-POL POLYPROTEIN"/>
    <property type="match status" value="1"/>
</dbReference>
<dbReference type="PANTHER" id="PTHR24559:SF436">
    <property type="entry name" value="RNA-DIRECTED DNA POLYMERASE HOMOLOG"/>
    <property type="match status" value="1"/>
</dbReference>
<dbReference type="SUPFAM" id="SSF56672">
    <property type="entry name" value="DNA/RNA polymerases"/>
    <property type="match status" value="1"/>
</dbReference>
<proteinExistence type="predicted"/>
<dbReference type="Proteomes" id="UP000596661">
    <property type="component" value="Chromosome 6"/>
</dbReference>
<accession>A0A803PU52</accession>
<dbReference type="EMBL" id="UZAU01000605">
    <property type="status" value="NOT_ANNOTATED_CDS"/>
    <property type="molecule type" value="Genomic_DNA"/>
</dbReference>
<sequence>MLDAGIMEASKAPFGASVLFQKKKDGSLRMCIDYRALNQITIKNRYPISLITNLFDQLGHAHFFTKLDLRSGYHYVKIQEGDEPKTTCVTRYGSYQFLVMPFGLANAPTTFCTLMNEVFHAFIDVAFEDMKAAVCKEPVMFLSDCSKPFEVQIDASDFSIGGVLMQDGHPVAFKSRKLNERERRYIVQEKEMTAIIRCLRARWQDFLADFDYKLEYKPRKMNVVADALSRRANLAVLSKPLCPLTERIRKGLASDPLGQTLVTMAKEGKSKRFYMKVVVVYKRQLPLCTKGGWSNEGDNQGLTGLAVGRIS</sequence>
<dbReference type="Pfam" id="PF00078">
    <property type="entry name" value="RVT_1"/>
    <property type="match status" value="1"/>
</dbReference>
<protein>
    <recommendedName>
        <fullName evidence="5">Reverse transcriptase</fullName>
    </recommendedName>
</protein>
<dbReference type="InterPro" id="IPR053134">
    <property type="entry name" value="RNA-dir_DNA_polymerase"/>
</dbReference>
<evidence type="ECO:0008006" key="5">
    <source>
        <dbReference type="Google" id="ProtNLM"/>
    </source>
</evidence>
<dbReference type="EnsemblPlants" id="evm.model.06.1367">
    <property type="protein sequence ID" value="cds.evm.model.06.1367"/>
    <property type="gene ID" value="evm.TU.06.1367"/>
</dbReference>
<dbReference type="CDD" id="cd09274">
    <property type="entry name" value="RNase_HI_RT_Ty3"/>
    <property type="match status" value="1"/>
</dbReference>
<dbReference type="CDD" id="cd01647">
    <property type="entry name" value="RT_LTR"/>
    <property type="match status" value="1"/>
</dbReference>
<evidence type="ECO:0000313" key="4">
    <source>
        <dbReference type="Proteomes" id="UP000596661"/>
    </source>
</evidence>
<dbReference type="InterPro" id="IPR043502">
    <property type="entry name" value="DNA/RNA_pol_sf"/>
</dbReference>
<reference evidence="3" key="1">
    <citation type="submission" date="2018-11" db="EMBL/GenBank/DDBJ databases">
        <authorList>
            <person name="Grassa J C."/>
        </authorList>
    </citation>
    <scope>NUCLEOTIDE SEQUENCE [LARGE SCALE GENOMIC DNA]</scope>
</reference>
<dbReference type="Gene3D" id="3.30.70.270">
    <property type="match status" value="1"/>
</dbReference>
<dbReference type="InterPro" id="IPR043128">
    <property type="entry name" value="Rev_trsase/Diguanyl_cyclase"/>
</dbReference>
<keyword evidence="4" id="KW-1185">Reference proteome</keyword>
<evidence type="ECO:0000313" key="3">
    <source>
        <dbReference type="EnsemblPlants" id="cds.evm.model.06.1367"/>
    </source>
</evidence>
<dbReference type="AlphaFoldDB" id="A0A803PU52"/>
<evidence type="ECO:0000259" key="1">
    <source>
        <dbReference type="Pfam" id="PF00078"/>
    </source>
</evidence>
<dbReference type="Gramene" id="evm.model.06.1367">
    <property type="protein sequence ID" value="cds.evm.model.06.1367"/>
    <property type="gene ID" value="evm.TU.06.1367"/>
</dbReference>
<dbReference type="Gene3D" id="3.10.10.10">
    <property type="entry name" value="HIV Type 1 Reverse Transcriptase, subunit A, domain 1"/>
    <property type="match status" value="1"/>
</dbReference>